<accession>A0A7S2TWC5</accession>
<feature type="region of interest" description="Disordered" evidence="1">
    <location>
        <begin position="1"/>
        <end position="61"/>
    </location>
</feature>
<proteinExistence type="predicted"/>
<sequence length="104" mass="10978">MLGMHCGTWTSPSINPMLTDSRSGGRSRSSNLAVLAPALKGSDTQRKNPTHNRTKDAEREHGYDGVPISLAVVAEVLNVVRGGVALTLNLVWTAATLAVVVGQK</sequence>
<dbReference type="EMBL" id="HBHP01023550">
    <property type="protein sequence ID" value="CAD9770651.1"/>
    <property type="molecule type" value="Transcribed_RNA"/>
</dbReference>
<dbReference type="AlphaFoldDB" id="A0A7S2TWC5"/>
<protein>
    <submittedName>
        <fullName evidence="2">Uncharacterized protein</fullName>
    </submittedName>
</protein>
<name>A0A7S2TWC5_9EUKA</name>
<reference evidence="2" key="1">
    <citation type="submission" date="2021-01" db="EMBL/GenBank/DDBJ databases">
        <authorList>
            <person name="Corre E."/>
            <person name="Pelletier E."/>
            <person name="Niang G."/>
            <person name="Scheremetjew M."/>
            <person name="Finn R."/>
            <person name="Kale V."/>
            <person name="Holt S."/>
            <person name="Cochrane G."/>
            <person name="Meng A."/>
            <person name="Brown T."/>
            <person name="Cohen L."/>
        </authorList>
    </citation>
    <scope>NUCLEOTIDE SEQUENCE</scope>
    <source>
        <strain evidence="2">CCMP622</strain>
    </source>
</reference>
<gene>
    <name evidence="2" type="ORF">LSP00402_LOCUS14639</name>
</gene>
<feature type="compositionally biased region" description="Low complexity" evidence="1">
    <location>
        <begin position="21"/>
        <end position="30"/>
    </location>
</feature>
<feature type="compositionally biased region" description="Polar residues" evidence="1">
    <location>
        <begin position="8"/>
        <end position="20"/>
    </location>
</feature>
<evidence type="ECO:0000256" key="1">
    <source>
        <dbReference type="SAM" id="MobiDB-lite"/>
    </source>
</evidence>
<organism evidence="2">
    <name type="scientific">Lotharella oceanica</name>
    <dbReference type="NCBI Taxonomy" id="641309"/>
    <lineage>
        <taxon>Eukaryota</taxon>
        <taxon>Sar</taxon>
        <taxon>Rhizaria</taxon>
        <taxon>Cercozoa</taxon>
        <taxon>Chlorarachniophyceae</taxon>
        <taxon>Lotharella</taxon>
    </lineage>
</organism>
<evidence type="ECO:0000313" key="2">
    <source>
        <dbReference type="EMBL" id="CAD9770651.1"/>
    </source>
</evidence>